<reference evidence="2 3" key="1">
    <citation type="submission" date="2019-03" db="EMBL/GenBank/DDBJ databases">
        <title>Genomic Encyclopedia of Type Strains, Phase IV (KMG-IV): sequencing the most valuable type-strain genomes for metagenomic binning, comparative biology and taxonomic classification.</title>
        <authorList>
            <person name="Goeker M."/>
        </authorList>
    </citation>
    <scope>NUCLEOTIDE SEQUENCE [LARGE SCALE GENOMIC DNA]</scope>
    <source>
        <strain evidence="2 3">DSM 23344</strain>
    </source>
</reference>
<dbReference type="RefSeq" id="WP_131917624.1">
    <property type="nucleotide sequence ID" value="NZ_QQSW01000009.1"/>
</dbReference>
<dbReference type="PANTHER" id="PTHR30441:SF4">
    <property type="entry name" value="PROTEIN ASMA"/>
    <property type="match status" value="1"/>
</dbReference>
<dbReference type="GO" id="GO:0090313">
    <property type="term" value="P:regulation of protein targeting to membrane"/>
    <property type="evidence" value="ECO:0007669"/>
    <property type="project" value="TreeGrafter"/>
</dbReference>
<evidence type="ECO:0000313" key="2">
    <source>
        <dbReference type="EMBL" id="TCO75748.1"/>
    </source>
</evidence>
<keyword evidence="3" id="KW-1185">Reference proteome</keyword>
<dbReference type="Pfam" id="PF05170">
    <property type="entry name" value="AsmA"/>
    <property type="match status" value="1"/>
</dbReference>
<dbReference type="OrthoDB" id="5733498at2"/>
<accession>A0A4R2KZN9</accession>
<feature type="domain" description="AsmA" evidence="1">
    <location>
        <begin position="606"/>
        <end position="977"/>
    </location>
</feature>
<evidence type="ECO:0000259" key="1">
    <source>
        <dbReference type="Pfam" id="PF05170"/>
    </source>
</evidence>
<dbReference type="PANTHER" id="PTHR30441">
    <property type="entry name" value="DUF748 DOMAIN-CONTAINING PROTEIN"/>
    <property type="match status" value="1"/>
</dbReference>
<dbReference type="AlphaFoldDB" id="A0A4R2KZN9"/>
<evidence type="ECO:0000313" key="3">
    <source>
        <dbReference type="Proteomes" id="UP000294980"/>
    </source>
</evidence>
<protein>
    <submittedName>
        <fullName evidence="2">Uncharacterized protein involved in outer membrane biogenesis</fullName>
    </submittedName>
</protein>
<proteinExistence type="predicted"/>
<dbReference type="InterPro" id="IPR007844">
    <property type="entry name" value="AsmA"/>
</dbReference>
<comment type="caution">
    <text evidence="2">The sequence shown here is derived from an EMBL/GenBank/DDBJ whole genome shotgun (WGS) entry which is preliminary data.</text>
</comment>
<sequence>MLKGLAWLVSAILSVAIASAAVLLLSDRVFFAAVTRLVPAYTPYRIILEEPHIHWFEGRLEVGTLQVHRTGSEGAPLLGVDDLSISGAPSELLQQGIARADVAAGAVLVYVDATDSADDPNPAEWLQYTSLFPRKLSIGTLHVVSRDTSVNVFPFSNLYGGWQDSSHFVASAGADYTGTPLIIALSAERRAITESSSSLAIHGALKPQQGSSRIELDGELTATETAVNYRFDLHAEYERVQDFLNAIEDGAYPFEGTLKLDGTLVGDLDQYDLDVRQLALDNGETYAFTASGSVRKSLESPAQIDVSAQGRMASINQLLSLVDINTGDIGGATAELRLDGPLTDPVLEDFAIHTRNQAGLELSVAPHEGRFTLQQQSLLPGQTLAVSLSAPGLAAVEPWLGPMPFEPGAWALSLRVSQADKGFRLGEITLDLGNTDIFEGRVWGSIESLQLNDTATPDIAGVQLSFNGSSEDVPVLLKAIAPQFPMPGVLGAAQVSGVMRGSSSELRLEEARIGATGPDVLIDASDVAITLQPQDSAQLSSADARIALSLASLAPLDGLELPAQAAFVQSLQFDAQASYDGATLSLADVAVSAQALDGSLRARGSVGNALNATGLELEVSIQGIPLTKLAAALQPQATKGSLTDLPGRLSGVAHLSGDMDAFSVERIDLSLQADAAAGATLQGSASVTEGVPRAQVEMAYRLDDRELIEALIGQPLATGSGTVVLDYQPQRVVVVLHSLMGDSDISVVLNATRDGEHISRLDVDLNVPRLYLPDLIGTPQAKGLRESGSAEGASGTTQDALTWRDSLPTYPLRVEANIGEIVGDNTALEGFTFTLSGADRRYILEHFDIGYAGGSVVFRGAADLASEQMGISLAGSAEAMPITAVAADLGYAGDIEGSLSVLAGLTAQGETVDAMLRSLSGRLSAAVADGHIEGAAYDLLATDLLGWLLSGGLLSAATDFQCAAVNFNVREGRANSDRLYILTRNMIASGNATIDLAARQLDVRVQPRARKRSVQMPSSITVRGPLDNPRVSISPIAATMDTTAKILFFVPDLLLRLFGLGPDAEGKVQACTVDG</sequence>
<dbReference type="InterPro" id="IPR052894">
    <property type="entry name" value="AsmA-related"/>
</dbReference>
<dbReference type="GO" id="GO:0005886">
    <property type="term" value="C:plasma membrane"/>
    <property type="evidence" value="ECO:0007669"/>
    <property type="project" value="TreeGrafter"/>
</dbReference>
<gene>
    <name evidence="2" type="ORF">EV688_107172</name>
</gene>
<dbReference type="Proteomes" id="UP000294980">
    <property type="component" value="Unassembled WGS sequence"/>
</dbReference>
<dbReference type="EMBL" id="SLWX01000007">
    <property type="protein sequence ID" value="TCO75748.1"/>
    <property type="molecule type" value="Genomic_DNA"/>
</dbReference>
<name>A0A4R2KZN9_9GAMM</name>
<organism evidence="2 3">
    <name type="scientific">Chromatocurvus halotolerans</name>
    <dbReference type="NCBI Taxonomy" id="1132028"/>
    <lineage>
        <taxon>Bacteria</taxon>
        <taxon>Pseudomonadati</taxon>
        <taxon>Pseudomonadota</taxon>
        <taxon>Gammaproteobacteria</taxon>
        <taxon>Cellvibrionales</taxon>
        <taxon>Halieaceae</taxon>
        <taxon>Chromatocurvus</taxon>
    </lineage>
</organism>